<evidence type="ECO:0000256" key="1">
    <source>
        <dbReference type="SAM" id="Phobius"/>
    </source>
</evidence>
<dbReference type="EMBL" id="HBKN01043685">
    <property type="protein sequence ID" value="CAE2332676.1"/>
    <property type="molecule type" value="Transcribed_RNA"/>
</dbReference>
<feature type="transmembrane region" description="Helical" evidence="1">
    <location>
        <begin position="556"/>
        <end position="574"/>
    </location>
</feature>
<protein>
    <submittedName>
        <fullName evidence="2">Uncharacterized protein</fullName>
    </submittedName>
</protein>
<keyword evidence="1" id="KW-0812">Transmembrane</keyword>
<feature type="transmembrane region" description="Helical" evidence="1">
    <location>
        <begin position="466"/>
        <end position="485"/>
    </location>
</feature>
<proteinExistence type="predicted"/>
<keyword evidence="1" id="KW-0472">Membrane</keyword>
<reference evidence="2" key="1">
    <citation type="submission" date="2021-01" db="EMBL/GenBank/DDBJ databases">
        <authorList>
            <person name="Corre E."/>
            <person name="Pelletier E."/>
            <person name="Niang G."/>
            <person name="Scheremetjew M."/>
            <person name="Finn R."/>
            <person name="Kale V."/>
            <person name="Holt S."/>
            <person name="Cochrane G."/>
            <person name="Meng A."/>
            <person name="Brown T."/>
            <person name="Cohen L."/>
        </authorList>
    </citation>
    <scope>NUCLEOTIDE SEQUENCE</scope>
    <source>
        <strain evidence="2">CCMP 2712</strain>
    </source>
</reference>
<keyword evidence="1" id="KW-1133">Transmembrane helix</keyword>
<dbReference type="AlphaFoldDB" id="A0A7S4PEN9"/>
<sequence length="892" mass="101921">MADSFSMWPLQGSQLLPFHETVLSGADAHVFIFRLHPSNEGSVGCCSSKRFDEAAFAQELHLAIHRLLSDRWAALSQVYSSRVYADLDCLPPLGSSETERENRMRYLCSCTMFVPVITWGTEDSLLDELTMLSNERDKESSFLASVLAAFYLLNKGIGRLKAIVPILRDESCGRVSITEVCRNLSKTSSLINCHKASLLLLEGGVRKDQSMIVEYLASFSVQEVILSLLPVHWRVAAGLKTSDMGVSKDIQGGHSMFMMGENDIKTSAYEAGQAVTTILLELMDVYVRRKMWEFSSHNFRGIELLQMFKEAGVDDVFFENFALKSFDSFVRLNSSPLVSRTRPEEAEFLSCETLNLKGDEQYQRNVDTLNMLVERFKDDERLLPLDTRLRRYRDTEVDGILALRTTNSLETAQLKLPAQRGIFCLLCVQLTFALNQIKLTVNLDLVWMRDPVCVIATPKIVSVPSLLNVVLGFLWCFLLGTAVVVDKFGTPFQRKRVMINTIISILVGYILTFLVDIVQCSIYTGKLDRCCQGFHVFVTIAFVILFLYFAQYKQQYVWIAVFFIQGAYCIFQGLKEDDWTSYIFYFLGSICIVISCWVLIVYRINYRKTLKKLELEMLSFQGTWNQLVEGKAEVLRTLDERVGEIQAELKSKIAQRVESPLQQLVEMLELRRTRYSTRMHKITQQCQDLQQLYLEAQQVSADFQQLIATWTPVGFVWEGKLKSVARAIQKTVRSYGRDASCLTDIVRCTVVVDSIDDVLTWVEGLKRNSMVAHGIATPKNLKRRISTDARIEMDRDDFLEKKFMSITSIKNRYSMKSNFASTGGYRDLCVCVEVGWVINESGVCSFVPVEEWDTTEGVTRHICEIQVLLNEIHEVKKYLHKQYVNFRNLTCQ</sequence>
<accession>A0A7S4PEN9</accession>
<evidence type="ECO:0000313" key="2">
    <source>
        <dbReference type="EMBL" id="CAE2332676.1"/>
    </source>
</evidence>
<feature type="transmembrane region" description="Helical" evidence="1">
    <location>
        <begin position="497"/>
        <end position="518"/>
    </location>
</feature>
<name>A0A7S4PEN9_GUITH</name>
<gene>
    <name evidence="2" type="ORF">GTHE00462_LOCUS34215</name>
</gene>
<feature type="transmembrane region" description="Helical" evidence="1">
    <location>
        <begin position="533"/>
        <end position="549"/>
    </location>
</feature>
<feature type="transmembrane region" description="Helical" evidence="1">
    <location>
        <begin position="580"/>
        <end position="602"/>
    </location>
</feature>
<organism evidence="2">
    <name type="scientific">Guillardia theta</name>
    <name type="common">Cryptophyte</name>
    <name type="synonym">Cryptomonas phi</name>
    <dbReference type="NCBI Taxonomy" id="55529"/>
    <lineage>
        <taxon>Eukaryota</taxon>
        <taxon>Cryptophyceae</taxon>
        <taxon>Pyrenomonadales</taxon>
        <taxon>Geminigeraceae</taxon>
        <taxon>Guillardia</taxon>
    </lineage>
</organism>